<dbReference type="InterPro" id="IPR036869">
    <property type="entry name" value="J_dom_sf"/>
</dbReference>
<dbReference type="EMBL" id="RMBX01000008">
    <property type="protein sequence ID" value="RPD40307.1"/>
    <property type="molecule type" value="Genomic_DNA"/>
</dbReference>
<dbReference type="Gene3D" id="1.10.287.110">
    <property type="entry name" value="DnaJ domain"/>
    <property type="match status" value="1"/>
</dbReference>
<keyword evidence="5" id="KW-1185">Reference proteome</keyword>
<dbReference type="PROSITE" id="PS50076">
    <property type="entry name" value="DNAJ_2"/>
    <property type="match status" value="1"/>
</dbReference>
<accession>A0A3N4MF65</accession>
<proteinExistence type="predicted"/>
<reference evidence="5" key="1">
    <citation type="submission" date="2018-11" db="EMBL/GenBank/DDBJ databases">
        <title>Chitinophaga lutea sp.nov., isolate from arsenic contaminated soil.</title>
        <authorList>
            <person name="Zong Y."/>
        </authorList>
    </citation>
    <scope>NUCLEOTIDE SEQUENCE [LARGE SCALE GENOMIC DNA]</scope>
    <source>
        <strain evidence="5">YLT18</strain>
    </source>
</reference>
<dbReference type="SMART" id="SM00271">
    <property type="entry name" value="DnaJ"/>
    <property type="match status" value="1"/>
</dbReference>
<dbReference type="SUPFAM" id="SSF46565">
    <property type="entry name" value="Chaperone J-domain"/>
    <property type="match status" value="1"/>
</dbReference>
<protein>
    <submittedName>
        <fullName evidence="4">J domain-containing protein</fullName>
    </submittedName>
</protein>
<keyword evidence="2" id="KW-1133">Transmembrane helix</keyword>
<feature type="region of interest" description="Disordered" evidence="1">
    <location>
        <begin position="72"/>
        <end position="101"/>
    </location>
</feature>
<dbReference type="PANTHER" id="PTHR44873:SF1">
    <property type="entry name" value="DNAJ HOMOLOG SUBFAMILY C MEMBER 30, MITOCHONDRIAL"/>
    <property type="match status" value="1"/>
</dbReference>
<gene>
    <name evidence="4" type="ORF">EG028_16825</name>
</gene>
<dbReference type="InterPro" id="IPR001623">
    <property type="entry name" value="DnaJ_domain"/>
</dbReference>
<evidence type="ECO:0000313" key="5">
    <source>
        <dbReference type="Proteomes" id="UP000279089"/>
    </source>
</evidence>
<dbReference type="Pfam" id="PF00226">
    <property type="entry name" value="DnaJ"/>
    <property type="match status" value="1"/>
</dbReference>
<feature type="domain" description="J" evidence="3">
    <location>
        <begin position="3"/>
        <end position="68"/>
    </location>
</feature>
<dbReference type="Proteomes" id="UP000279089">
    <property type="component" value="Unassembled WGS sequence"/>
</dbReference>
<sequence>MPTLYQTLGIPETATQQEIKSAFRQLSLRHHPDRNNGDKTSETKFREVLEAYKVLGNPDKKTWYDRQLFYKRQPPPAQPQPPQPGPQSPPPPQPGNRRYGSVRGFRRVTDEYIVPDFSRMPWRFMAMVTGGLILFFVLLYNFGPKPKPSMNQVLLEEEARAKWTPVSVVSPQHVKLRDGSDISLSEMAAGHALANTVEILTDIDGDGTEELQLSVTYSQQELFTNKDYIFRRIPPQNGTEDVRYEEFFSHTGGMYIVGNNIRLYFDEIIETYRSCGSCEITGLPNYSLVPAIYLKADKGRFLFAGMNPRRNKEIEENLAYLATIDAPELSAGRDDGTRKEYVRQMVCYYFNNLDYQATEKMFRKYYRGADQDLIWRDIEEIIKTYAQKITSNAAFSNTEAL</sequence>
<keyword evidence="2" id="KW-0472">Membrane</keyword>
<dbReference type="PANTHER" id="PTHR44873">
    <property type="entry name" value="DNAJ HOMOLOG SUBFAMILY C MEMBER 30, MITOCHONDRIAL"/>
    <property type="match status" value="1"/>
</dbReference>
<evidence type="ECO:0000256" key="2">
    <source>
        <dbReference type="SAM" id="Phobius"/>
    </source>
</evidence>
<evidence type="ECO:0000256" key="1">
    <source>
        <dbReference type="SAM" id="MobiDB-lite"/>
    </source>
</evidence>
<dbReference type="PRINTS" id="PR00625">
    <property type="entry name" value="JDOMAIN"/>
</dbReference>
<dbReference type="OrthoDB" id="9779622at2"/>
<name>A0A3N4MF65_9BACT</name>
<feature type="transmembrane region" description="Helical" evidence="2">
    <location>
        <begin position="124"/>
        <end position="143"/>
    </location>
</feature>
<evidence type="ECO:0000259" key="3">
    <source>
        <dbReference type="PROSITE" id="PS50076"/>
    </source>
</evidence>
<comment type="caution">
    <text evidence="4">The sequence shown here is derived from an EMBL/GenBank/DDBJ whole genome shotgun (WGS) entry which is preliminary data.</text>
</comment>
<dbReference type="RefSeq" id="WP_120517670.1">
    <property type="nucleotide sequence ID" value="NZ_QXZY01000009.1"/>
</dbReference>
<feature type="compositionally biased region" description="Pro residues" evidence="1">
    <location>
        <begin position="73"/>
        <end position="94"/>
    </location>
</feature>
<dbReference type="AlphaFoldDB" id="A0A3N4MF65"/>
<keyword evidence="2" id="KW-0812">Transmembrane</keyword>
<evidence type="ECO:0000313" key="4">
    <source>
        <dbReference type="EMBL" id="RPD40307.1"/>
    </source>
</evidence>
<dbReference type="CDD" id="cd06257">
    <property type="entry name" value="DnaJ"/>
    <property type="match status" value="1"/>
</dbReference>
<dbReference type="InterPro" id="IPR053025">
    <property type="entry name" value="Mito_ATP_Synthase-Asso"/>
</dbReference>
<organism evidence="4 5">
    <name type="scientific">Chitinophaga barathri</name>
    <dbReference type="NCBI Taxonomy" id="1647451"/>
    <lineage>
        <taxon>Bacteria</taxon>
        <taxon>Pseudomonadati</taxon>
        <taxon>Bacteroidota</taxon>
        <taxon>Chitinophagia</taxon>
        <taxon>Chitinophagales</taxon>
        <taxon>Chitinophagaceae</taxon>
        <taxon>Chitinophaga</taxon>
    </lineage>
</organism>